<evidence type="ECO:0000256" key="2">
    <source>
        <dbReference type="SAM" id="MobiDB-lite"/>
    </source>
</evidence>
<dbReference type="EMBL" id="CP035495">
    <property type="protein sequence ID" value="QAY62568.1"/>
    <property type="molecule type" value="Genomic_DNA"/>
</dbReference>
<name>A0A4P6EX29_9MICO</name>
<proteinExistence type="predicted"/>
<dbReference type="GO" id="GO:0046872">
    <property type="term" value="F:metal ion binding"/>
    <property type="evidence" value="ECO:0007669"/>
    <property type="project" value="InterPro"/>
</dbReference>
<dbReference type="PANTHER" id="PTHR11496">
    <property type="entry name" value="ALCOHOL DEHYDROGENASE"/>
    <property type="match status" value="1"/>
</dbReference>
<keyword evidence="5" id="KW-1185">Reference proteome</keyword>
<dbReference type="AlphaFoldDB" id="A0A4P6EX29"/>
<feature type="compositionally biased region" description="Basic and acidic residues" evidence="2">
    <location>
        <begin position="83"/>
        <end position="92"/>
    </location>
</feature>
<reference evidence="4 5" key="1">
    <citation type="submission" date="2019-01" db="EMBL/GenBank/DDBJ databases">
        <title>Genome sequencing of strain 2JSPR-7.</title>
        <authorList>
            <person name="Heo J."/>
            <person name="Kim S.-J."/>
            <person name="Kim J.-S."/>
            <person name="Hong S.-B."/>
            <person name="Kwon S.-W."/>
        </authorList>
    </citation>
    <scope>NUCLEOTIDE SEQUENCE [LARGE SCALE GENOMIC DNA]</scope>
    <source>
        <strain evidence="4 5">2JSPR-7</strain>
    </source>
</reference>
<dbReference type="Pfam" id="PF00465">
    <property type="entry name" value="Fe-ADH"/>
    <property type="match status" value="1"/>
</dbReference>
<organism evidence="4 5">
    <name type="scientific">Xylanimonas allomyrinae</name>
    <dbReference type="NCBI Taxonomy" id="2509459"/>
    <lineage>
        <taxon>Bacteria</taxon>
        <taxon>Bacillati</taxon>
        <taxon>Actinomycetota</taxon>
        <taxon>Actinomycetes</taxon>
        <taxon>Micrococcales</taxon>
        <taxon>Promicromonosporaceae</taxon>
        <taxon>Xylanimonas</taxon>
    </lineage>
</organism>
<protein>
    <submittedName>
        <fullName evidence="4">Iron-containing alcohol dehydrogenase</fullName>
    </submittedName>
</protein>
<dbReference type="OrthoDB" id="323926at2"/>
<sequence length="498" mass="51815">MARRGPAARPARGVPRHRPDRRDLPAGHHRAGRAGHRRTPRPADRRHDGLAGRGGDPVQRAGGAGRCGRAGRRRHGLLPADRSPVRSREPRRPGHGLSAPTTAVRSRPRGPGAHAAPVGAREAARWLAAREPRRIAFVVDAGLRDAPGIAGVREWCEVADDVVELAVSGLGSVDDAQHLAARLDASDVVVACGGGSVLDRTKLARAVGAGVDVRAIRHATAGHVRLTLPQGGPPLLAAPTTIGTGSERNGNAVTAVGDRRVLVSGPALVPDLAVIDGRLTASLDRTAWLAGLYEALARTIEPFAGGRAGSAADQLALASVVRLAQFGERLLAGETLDAASREEAARLTGLSHTPAMQQGRDPFSFRSWYLAHELATATGLGKVACLAAVLPAVADRSRSGQAIWGSHARRQAIVERIGAVAGGTGDDAEPVMGALARRWGVAATTPMRFDRDAVTDRVLSAWGTPHLEGVSHDEVDRVLAAAQAALAGGTGRAPHDDC</sequence>
<dbReference type="InterPro" id="IPR039697">
    <property type="entry name" value="Alcohol_dehydrogenase_Fe"/>
</dbReference>
<dbReference type="GO" id="GO:0004022">
    <property type="term" value="F:alcohol dehydrogenase (NAD+) activity"/>
    <property type="evidence" value="ECO:0007669"/>
    <property type="project" value="TreeGrafter"/>
</dbReference>
<evidence type="ECO:0000259" key="3">
    <source>
        <dbReference type="Pfam" id="PF00465"/>
    </source>
</evidence>
<feature type="compositionally biased region" description="Basic and acidic residues" evidence="2">
    <location>
        <begin position="41"/>
        <end position="50"/>
    </location>
</feature>
<dbReference type="KEGG" id="xyl:ET495_04120"/>
<dbReference type="Gene3D" id="3.40.50.1970">
    <property type="match status" value="1"/>
</dbReference>
<evidence type="ECO:0000313" key="5">
    <source>
        <dbReference type="Proteomes" id="UP000291758"/>
    </source>
</evidence>
<feature type="compositionally biased region" description="Low complexity" evidence="2">
    <location>
        <begin position="1"/>
        <end position="13"/>
    </location>
</feature>
<evidence type="ECO:0000313" key="4">
    <source>
        <dbReference type="EMBL" id="QAY62568.1"/>
    </source>
</evidence>
<gene>
    <name evidence="4" type="ORF">ET495_04120</name>
</gene>
<dbReference type="PANTHER" id="PTHR11496:SF83">
    <property type="entry name" value="HYDROXYACID-OXOACID TRANSHYDROGENASE, MITOCHONDRIAL"/>
    <property type="match status" value="1"/>
</dbReference>
<dbReference type="InterPro" id="IPR001670">
    <property type="entry name" value="ADH_Fe/GldA"/>
</dbReference>
<feature type="domain" description="Alcohol dehydrogenase iron-type/glycerol dehydrogenase GldA" evidence="3">
    <location>
        <begin position="123"/>
        <end position="276"/>
    </location>
</feature>
<dbReference type="SUPFAM" id="SSF56796">
    <property type="entry name" value="Dehydroquinate synthase-like"/>
    <property type="match status" value="1"/>
</dbReference>
<keyword evidence="1" id="KW-0560">Oxidoreductase</keyword>
<feature type="compositionally biased region" description="Basic residues" evidence="2">
    <location>
        <begin position="27"/>
        <end position="40"/>
    </location>
</feature>
<feature type="region of interest" description="Disordered" evidence="2">
    <location>
        <begin position="1"/>
        <end position="118"/>
    </location>
</feature>
<accession>A0A4P6EX29</accession>
<dbReference type="Proteomes" id="UP000291758">
    <property type="component" value="Chromosome"/>
</dbReference>
<evidence type="ECO:0000256" key="1">
    <source>
        <dbReference type="ARBA" id="ARBA00023002"/>
    </source>
</evidence>